<evidence type="ECO:0000313" key="3">
    <source>
        <dbReference type="Proteomes" id="UP000093391"/>
    </source>
</evidence>
<feature type="signal peptide" evidence="1">
    <location>
        <begin position="1"/>
        <end position="31"/>
    </location>
</feature>
<dbReference type="OrthoDB" id="6696515at2"/>
<accession>A0A1B2LZQ9</accession>
<dbReference type="STRING" id="1789224.BFG52_08785"/>
<dbReference type="AlphaFoldDB" id="A0A1B2LZQ9"/>
<organism evidence="2 3">
    <name type="scientific">Acinetobacter larvae</name>
    <dbReference type="NCBI Taxonomy" id="1789224"/>
    <lineage>
        <taxon>Bacteria</taxon>
        <taxon>Pseudomonadati</taxon>
        <taxon>Pseudomonadota</taxon>
        <taxon>Gammaproteobacteria</taxon>
        <taxon>Moraxellales</taxon>
        <taxon>Moraxellaceae</taxon>
        <taxon>Acinetobacter</taxon>
    </lineage>
</organism>
<evidence type="ECO:0008006" key="4">
    <source>
        <dbReference type="Google" id="ProtNLM"/>
    </source>
</evidence>
<keyword evidence="1" id="KW-0732">Signal</keyword>
<dbReference type="KEGG" id="ala:BFG52_08785"/>
<evidence type="ECO:0000256" key="1">
    <source>
        <dbReference type="SAM" id="SignalP"/>
    </source>
</evidence>
<sequence>MLLKTDYPSMKKIFSLFFVASLGFATHSTYAASCKLGDQIVQDQPLCIADLDLQRKALNEQLLAASLVSDAPNQLLRDSQSAWLQRVRQCKSLTCRKQQFEQRVDELNFYTSMNQSMTLHYFKFNQGNLSYPAIQLRIHQLNKNRIKIEGFSYQNPNNLPEQQVINLTAYTTPEQKQRIRDNDSGCQYQLQFDKALLQIKSEQKSCNRFVGYYRLYD</sequence>
<dbReference type="RefSeq" id="WP_067554866.1">
    <property type="nucleotide sequence ID" value="NZ_CP016895.1"/>
</dbReference>
<protein>
    <recommendedName>
        <fullName evidence="4">Lysozyme inhibitor LprI N-terminal domain-containing protein</fullName>
    </recommendedName>
</protein>
<reference evidence="2 3" key="1">
    <citation type="submission" date="2016-08" db="EMBL/GenBank/DDBJ databases">
        <authorList>
            <person name="Seilhamer J.J."/>
        </authorList>
    </citation>
    <scope>NUCLEOTIDE SEQUENCE [LARGE SCALE GENOMIC DNA]</scope>
    <source>
        <strain evidence="2 3">BRTC-1</strain>
    </source>
</reference>
<keyword evidence="3" id="KW-1185">Reference proteome</keyword>
<dbReference type="Proteomes" id="UP000093391">
    <property type="component" value="Chromosome"/>
</dbReference>
<gene>
    <name evidence="2" type="ORF">BFG52_08785</name>
</gene>
<evidence type="ECO:0000313" key="2">
    <source>
        <dbReference type="EMBL" id="AOA58438.1"/>
    </source>
</evidence>
<feature type="chain" id="PRO_5008539924" description="Lysozyme inhibitor LprI N-terminal domain-containing protein" evidence="1">
    <location>
        <begin position="32"/>
        <end position="217"/>
    </location>
</feature>
<dbReference type="EMBL" id="CP016895">
    <property type="protein sequence ID" value="AOA58438.1"/>
    <property type="molecule type" value="Genomic_DNA"/>
</dbReference>
<proteinExistence type="predicted"/>
<name>A0A1B2LZQ9_9GAMM</name>